<keyword evidence="1" id="KW-0812">Transmembrane</keyword>
<evidence type="ECO:0000256" key="1">
    <source>
        <dbReference type="SAM" id="Phobius"/>
    </source>
</evidence>
<organism evidence="2 3">
    <name type="scientific">Nonomuraea jiangxiensis</name>
    <dbReference type="NCBI Taxonomy" id="633440"/>
    <lineage>
        <taxon>Bacteria</taxon>
        <taxon>Bacillati</taxon>
        <taxon>Actinomycetota</taxon>
        <taxon>Actinomycetes</taxon>
        <taxon>Streptosporangiales</taxon>
        <taxon>Streptosporangiaceae</taxon>
        <taxon>Nonomuraea</taxon>
    </lineage>
</organism>
<feature type="transmembrane region" description="Helical" evidence="1">
    <location>
        <begin position="46"/>
        <end position="65"/>
    </location>
</feature>
<dbReference type="STRING" id="633440.SAMN05421869_12885"/>
<reference evidence="2 3" key="1">
    <citation type="submission" date="2016-10" db="EMBL/GenBank/DDBJ databases">
        <authorList>
            <person name="de Groot N.N."/>
        </authorList>
    </citation>
    <scope>NUCLEOTIDE SEQUENCE [LARGE SCALE GENOMIC DNA]</scope>
    <source>
        <strain evidence="2 3">CGMCC 4.6533</strain>
    </source>
</reference>
<name>A0A1G9LQE1_9ACTN</name>
<keyword evidence="1" id="KW-0472">Membrane</keyword>
<evidence type="ECO:0000313" key="2">
    <source>
        <dbReference type="EMBL" id="SDL64148.1"/>
    </source>
</evidence>
<dbReference type="AlphaFoldDB" id="A0A1G9LQE1"/>
<feature type="transmembrane region" description="Helical" evidence="1">
    <location>
        <begin position="77"/>
        <end position="98"/>
    </location>
</feature>
<protein>
    <submittedName>
        <fullName evidence="2">Uncharacterized protein</fullName>
    </submittedName>
</protein>
<sequence>MAAVLLLLLLAWPVDDSESEVNLAIAVALAPFPLSMTAAWLARLPVWPLIGLMAPFAMLGVFVFQPDYDSWVSHQGLSFALSITIPVVSGFVFTAMLCKMLFGMMPSLTSEDARTDGDLT</sequence>
<dbReference type="Proteomes" id="UP000199202">
    <property type="component" value="Unassembled WGS sequence"/>
</dbReference>
<feature type="transmembrane region" description="Helical" evidence="1">
    <location>
        <begin position="23"/>
        <end position="41"/>
    </location>
</feature>
<gene>
    <name evidence="2" type="ORF">SAMN05421869_12885</name>
</gene>
<keyword evidence="3" id="KW-1185">Reference proteome</keyword>
<evidence type="ECO:0000313" key="3">
    <source>
        <dbReference type="Proteomes" id="UP000199202"/>
    </source>
</evidence>
<proteinExistence type="predicted"/>
<dbReference type="EMBL" id="FNDJ01000028">
    <property type="protein sequence ID" value="SDL64148.1"/>
    <property type="molecule type" value="Genomic_DNA"/>
</dbReference>
<keyword evidence="1" id="KW-1133">Transmembrane helix</keyword>
<accession>A0A1G9LQE1</accession>